<proteinExistence type="predicted"/>
<comment type="caution">
    <text evidence="1">The sequence shown here is derived from an EMBL/GenBank/DDBJ whole genome shotgun (WGS) entry which is preliminary data.</text>
</comment>
<dbReference type="AlphaFoldDB" id="A0A4U2Z9E6"/>
<evidence type="ECO:0000313" key="2">
    <source>
        <dbReference type="Proteomes" id="UP000309561"/>
    </source>
</evidence>
<dbReference type="EMBL" id="SZPX01000001">
    <property type="protein sequence ID" value="TKI70938.1"/>
    <property type="molecule type" value="Genomic_DNA"/>
</dbReference>
<gene>
    <name evidence="1" type="ORF">FCU45_00675</name>
</gene>
<dbReference type="OrthoDB" id="5521937at2"/>
<reference evidence="1 2" key="1">
    <citation type="submission" date="2019-04" db="EMBL/GenBank/DDBJ databases">
        <title>Sulfurimonas crateris sp. nov. a facultative anaerobic sulfur-oxidizing chemolithautotrophic bacterium isolated from a terrestrial mud vulcano.</title>
        <authorList>
            <person name="Ratnikova N.M."/>
            <person name="Slobodkin A.I."/>
            <person name="Merkel A.Y."/>
            <person name="Novikov A."/>
            <person name="Bonch-Osmolovskaya E.A."/>
            <person name="Slobodkina G.B."/>
        </authorList>
    </citation>
    <scope>NUCLEOTIDE SEQUENCE [LARGE SCALE GENOMIC DNA]</scope>
    <source>
        <strain evidence="1 2">SN118</strain>
    </source>
</reference>
<dbReference type="Proteomes" id="UP000309561">
    <property type="component" value="Unassembled WGS sequence"/>
</dbReference>
<organism evidence="1 2">
    <name type="scientific">Sulfurimonas crateris</name>
    <dbReference type="NCBI Taxonomy" id="2574727"/>
    <lineage>
        <taxon>Bacteria</taxon>
        <taxon>Pseudomonadati</taxon>
        <taxon>Campylobacterota</taxon>
        <taxon>Epsilonproteobacteria</taxon>
        <taxon>Campylobacterales</taxon>
        <taxon>Sulfurimonadaceae</taxon>
        <taxon>Sulfurimonas</taxon>
    </lineage>
</organism>
<sequence length="205" mass="23659">MMIINNLQTGYNAYNSNLQNQTLDPKYAESTTERSKKTDRVTISDEAKQLLKTSENTTSQSTDTLPVEAYSLPSWFQDYIVPSNEIGEINYDFWNFVGTLTNDNMLAGDEKSQIKEYLQKDSKHQQSLANDKFITEHKTEIESYGSLLENYFQEALQENGVISNQDYYNKVILDKESSEIIHQNMAKKIESDRRIQELMNILGVK</sequence>
<name>A0A4U2Z9E6_9BACT</name>
<keyword evidence="2" id="KW-1185">Reference proteome</keyword>
<protein>
    <submittedName>
        <fullName evidence="1">Uncharacterized protein</fullName>
    </submittedName>
</protein>
<evidence type="ECO:0000313" key="1">
    <source>
        <dbReference type="EMBL" id="TKI70938.1"/>
    </source>
</evidence>
<dbReference type="RefSeq" id="WP_137011274.1">
    <property type="nucleotide sequence ID" value="NZ_SZPX01000001.1"/>
</dbReference>
<accession>A0A4U2Z9E6</accession>